<evidence type="ECO:0000313" key="2">
    <source>
        <dbReference type="Proteomes" id="UP001597295"/>
    </source>
</evidence>
<proteinExistence type="predicted"/>
<dbReference type="RefSeq" id="WP_379875104.1">
    <property type="nucleotide sequence ID" value="NZ_JBHUIP010000003.1"/>
</dbReference>
<dbReference type="InterPro" id="IPR012668">
    <property type="entry name" value="CHP02466"/>
</dbReference>
<reference evidence="2" key="1">
    <citation type="journal article" date="2019" name="Int. J. Syst. Evol. Microbiol.">
        <title>The Global Catalogue of Microorganisms (GCM) 10K type strain sequencing project: providing services to taxonomists for standard genome sequencing and annotation.</title>
        <authorList>
            <consortium name="The Broad Institute Genomics Platform"/>
            <consortium name="The Broad Institute Genome Sequencing Center for Infectious Disease"/>
            <person name="Wu L."/>
            <person name="Ma J."/>
        </authorList>
    </citation>
    <scope>NUCLEOTIDE SEQUENCE [LARGE SCALE GENOMIC DNA]</scope>
    <source>
        <strain evidence="2">CGMCC 1.19062</strain>
    </source>
</reference>
<evidence type="ECO:0000313" key="1">
    <source>
        <dbReference type="EMBL" id="MFD2262189.1"/>
    </source>
</evidence>
<accession>A0ABW5DMN8</accession>
<comment type="caution">
    <text evidence="1">The sequence shown here is derived from an EMBL/GenBank/DDBJ whole genome shotgun (WGS) entry which is preliminary data.</text>
</comment>
<dbReference type="EMBL" id="JBHUIP010000003">
    <property type="protein sequence ID" value="MFD2262189.1"/>
    <property type="molecule type" value="Genomic_DNA"/>
</dbReference>
<organism evidence="1 2">
    <name type="scientific">Lacibacterium aquatile</name>
    <dbReference type="NCBI Taxonomy" id="1168082"/>
    <lineage>
        <taxon>Bacteria</taxon>
        <taxon>Pseudomonadati</taxon>
        <taxon>Pseudomonadota</taxon>
        <taxon>Alphaproteobacteria</taxon>
        <taxon>Rhodospirillales</taxon>
        <taxon>Rhodospirillaceae</taxon>
    </lineage>
</organism>
<keyword evidence="2" id="KW-1185">Reference proteome</keyword>
<name>A0ABW5DMN8_9PROT</name>
<protein>
    <submittedName>
        <fullName evidence="1">TIGR02466 family protein</fullName>
    </submittedName>
</protein>
<gene>
    <name evidence="1" type="ORF">ACFSM5_04765</name>
</gene>
<dbReference type="NCBIfam" id="TIGR02466">
    <property type="entry name" value="TIGR02466 family protein"/>
    <property type="match status" value="1"/>
</dbReference>
<dbReference type="Pfam" id="PF13759">
    <property type="entry name" value="2OG-FeII_Oxy_5"/>
    <property type="match status" value="1"/>
</dbReference>
<dbReference type="Proteomes" id="UP001597295">
    <property type="component" value="Unassembled WGS sequence"/>
</dbReference>
<sequence length="210" mass="22436">MEIRNLFATPLIVSQLAPDTPLVADLKQAILRRADTVPSVSHSNDGGWQSAGDFLDWSGEAGAALIDAVRQMIDQVTVVWEGGALTSDALDWHIGAWANINRRGNGNAPHVHPGAYWSGCFYVDDGGIDGRDDQGGALEFSDPRGPLPLMAAPTVKVGLPGFLTAGLGERLYPKMGMLVLFPSWLQHAVTAYHGDGTRISVAFNFSLKLG</sequence>
<dbReference type="Gene3D" id="2.60.120.620">
    <property type="entry name" value="q2cbj1_9rhob like domain"/>
    <property type="match status" value="1"/>
</dbReference>